<reference evidence="2 3" key="1">
    <citation type="submission" date="2017-07" db="EMBL/GenBank/DDBJ databases">
        <title>Virgibacillus sp. LM2416.</title>
        <authorList>
            <person name="Tak E.J."/>
            <person name="Bae J.-W."/>
        </authorList>
    </citation>
    <scope>NUCLEOTIDE SEQUENCE [LARGE SCALE GENOMIC DNA]</scope>
    <source>
        <strain evidence="2 3">LM2416</strain>
    </source>
</reference>
<protein>
    <submittedName>
        <fullName evidence="2">Uncharacterized protein</fullName>
    </submittedName>
</protein>
<proteinExistence type="predicted"/>
<dbReference type="RefSeq" id="WP_089062197.1">
    <property type="nucleotide sequence ID" value="NZ_CP022315.1"/>
</dbReference>
<feature type="transmembrane region" description="Helical" evidence="1">
    <location>
        <begin position="6"/>
        <end position="25"/>
    </location>
</feature>
<keyword evidence="1" id="KW-0812">Transmembrane</keyword>
<organism evidence="2 3">
    <name type="scientific">Virgibacillus phasianinus</name>
    <dbReference type="NCBI Taxonomy" id="2017483"/>
    <lineage>
        <taxon>Bacteria</taxon>
        <taxon>Bacillati</taxon>
        <taxon>Bacillota</taxon>
        <taxon>Bacilli</taxon>
        <taxon>Bacillales</taxon>
        <taxon>Bacillaceae</taxon>
        <taxon>Virgibacillus</taxon>
    </lineage>
</organism>
<evidence type="ECO:0000313" key="2">
    <source>
        <dbReference type="EMBL" id="ASK62938.1"/>
    </source>
</evidence>
<dbReference type="AlphaFoldDB" id="A0A220U449"/>
<dbReference type="Proteomes" id="UP000198312">
    <property type="component" value="Chromosome"/>
</dbReference>
<feature type="transmembrane region" description="Helical" evidence="1">
    <location>
        <begin position="37"/>
        <end position="54"/>
    </location>
</feature>
<dbReference type="EMBL" id="CP022315">
    <property type="protein sequence ID" value="ASK62938.1"/>
    <property type="molecule type" value="Genomic_DNA"/>
</dbReference>
<keyword evidence="3" id="KW-1185">Reference proteome</keyword>
<sequence length="66" mass="8059">MDFLKFRYYFEVLAISLGMTLFFIIPMQIVQYGEPRVLTIGFGMILWYTIIIRNETFHELIDKWFK</sequence>
<keyword evidence="1" id="KW-1133">Transmembrane helix</keyword>
<gene>
    <name evidence="2" type="ORF">CFK37_12690</name>
</gene>
<dbReference type="OrthoDB" id="9906291at2"/>
<accession>A0A220U449</accession>
<keyword evidence="1" id="KW-0472">Membrane</keyword>
<name>A0A220U449_9BACI</name>
<dbReference type="KEGG" id="vil:CFK37_12690"/>
<evidence type="ECO:0000256" key="1">
    <source>
        <dbReference type="SAM" id="Phobius"/>
    </source>
</evidence>
<evidence type="ECO:0000313" key="3">
    <source>
        <dbReference type="Proteomes" id="UP000198312"/>
    </source>
</evidence>